<organism evidence="1 2">
    <name type="scientific">Plakobranchus ocellatus</name>
    <dbReference type="NCBI Taxonomy" id="259542"/>
    <lineage>
        <taxon>Eukaryota</taxon>
        <taxon>Metazoa</taxon>
        <taxon>Spiralia</taxon>
        <taxon>Lophotrochozoa</taxon>
        <taxon>Mollusca</taxon>
        <taxon>Gastropoda</taxon>
        <taxon>Heterobranchia</taxon>
        <taxon>Euthyneura</taxon>
        <taxon>Panpulmonata</taxon>
        <taxon>Sacoglossa</taxon>
        <taxon>Placobranchoidea</taxon>
        <taxon>Plakobranchidae</taxon>
        <taxon>Plakobranchus</taxon>
    </lineage>
</organism>
<accession>A0AAV4BEP4</accession>
<evidence type="ECO:0000313" key="2">
    <source>
        <dbReference type="Proteomes" id="UP000735302"/>
    </source>
</evidence>
<protein>
    <submittedName>
        <fullName evidence="1">Uncharacterized protein</fullName>
    </submittedName>
</protein>
<dbReference type="AlphaFoldDB" id="A0AAV4BEP4"/>
<proteinExistence type="predicted"/>
<comment type="caution">
    <text evidence="1">The sequence shown here is derived from an EMBL/GenBank/DDBJ whole genome shotgun (WGS) entry which is preliminary data.</text>
</comment>
<evidence type="ECO:0000313" key="1">
    <source>
        <dbReference type="EMBL" id="GFO19060.1"/>
    </source>
</evidence>
<dbReference type="EMBL" id="BLXT01004999">
    <property type="protein sequence ID" value="GFO19060.1"/>
    <property type="molecule type" value="Genomic_DNA"/>
</dbReference>
<name>A0AAV4BEP4_9GAST</name>
<reference evidence="1 2" key="1">
    <citation type="journal article" date="2021" name="Elife">
        <title>Chloroplast acquisition without the gene transfer in kleptoplastic sea slugs, Plakobranchus ocellatus.</title>
        <authorList>
            <person name="Maeda T."/>
            <person name="Takahashi S."/>
            <person name="Yoshida T."/>
            <person name="Shimamura S."/>
            <person name="Takaki Y."/>
            <person name="Nagai Y."/>
            <person name="Toyoda A."/>
            <person name="Suzuki Y."/>
            <person name="Arimoto A."/>
            <person name="Ishii H."/>
            <person name="Satoh N."/>
            <person name="Nishiyama T."/>
            <person name="Hasebe M."/>
            <person name="Maruyama T."/>
            <person name="Minagawa J."/>
            <person name="Obokata J."/>
            <person name="Shigenobu S."/>
        </authorList>
    </citation>
    <scope>NUCLEOTIDE SEQUENCE [LARGE SCALE GENOMIC DNA]</scope>
</reference>
<gene>
    <name evidence="1" type="ORF">PoB_004556500</name>
</gene>
<sequence length="161" mass="16960">MSQLCFRLHCITVVYRSGSSSGRAVGYQLIPPSSCLLARVNSSPCSESCLETCSLLADENSAALTPLAASHLDICNQACSTPCGCVQGKCDKVCAPTSAACYTTPSHAFNQYYLALNCQLLFLTCHSVCGVHCTLTGTVTLLQMIIGALVEQILALTVTSI</sequence>
<keyword evidence="2" id="KW-1185">Reference proteome</keyword>
<dbReference type="Proteomes" id="UP000735302">
    <property type="component" value="Unassembled WGS sequence"/>
</dbReference>